<protein>
    <submittedName>
        <fullName evidence="1">Tpr domain protein</fullName>
    </submittedName>
</protein>
<evidence type="ECO:0000313" key="2">
    <source>
        <dbReference type="Proteomes" id="UP000183809"/>
    </source>
</evidence>
<accession>A0A1J9QUW2</accession>
<dbReference type="Gene3D" id="1.25.40.10">
    <property type="entry name" value="Tetratricopeptide repeat domain"/>
    <property type="match status" value="1"/>
</dbReference>
<dbReference type="RefSeq" id="XP_020129034.1">
    <property type="nucleotide sequence ID" value="XM_020274946.1"/>
</dbReference>
<proteinExistence type="predicted"/>
<name>A0A1J9QUW2_9PEZI</name>
<evidence type="ECO:0000313" key="1">
    <source>
        <dbReference type="EMBL" id="OJD32774.1"/>
    </source>
</evidence>
<dbReference type="OrthoDB" id="414774at2759"/>
<dbReference type="AlphaFoldDB" id="A0A1J9QUW2"/>
<dbReference type="EMBL" id="MNUE01000036">
    <property type="protein sequence ID" value="OJD32774.1"/>
    <property type="molecule type" value="Genomic_DNA"/>
</dbReference>
<dbReference type="Proteomes" id="UP000183809">
    <property type="component" value="Unassembled WGS sequence"/>
</dbReference>
<organism evidence="1 2">
    <name type="scientific">Diplodia corticola</name>
    <dbReference type="NCBI Taxonomy" id="236234"/>
    <lineage>
        <taxon>Eukaryota</taxon>
        <taxon>Fungi</taxon>
        <taxon>Dikarya</taxon>
        <taxon>Ascomycota</taxon>
        <taxon>Pezizomycotina</taxon>
        <taxon>Dothideomycetes</taxon>
        <taxon>Dothideomycetes incertae sedis</taxon>
        <taxon>Botryosphaeriales</taxon>
        <taxon>Botryosphaeriaceae</taxon>
        <taxon>Diplodia</taxon>
    </lineage>
</organism>
<sequence length="571" mass="64399">MGSTGDDYYDLGSFHRGVTTRNPTAQKWFDRGLVWCYGFNHEEAARCFESVIENDPDCSMGYWGLAYALGPNYNKPWELFDEKDLETSLRRVHDAVHKAQEHAAKATPFEQAVAHAIQFRNPKDVADKDYSRYNRAYADAMEAVYRQFPDDLDAVTLYADALMNLTPWELWDLRTGKPMPGSRAVEVKTVLDRALADHEQQAHEHPGLLHMYIHMIEMSHTPELGITLADRLRDLIPDAGHLRHMPSHLDILIGDYRRAIASNAAAAEADEKYYAREGGMNFYTLYRLHDYHSLVYAAMFNGQSRAALDTVAKMEEHLPASLLSVDSPPMADWLESFLSARLHVLVRFGRWHDILALPLPADPHLYCVTTAMTHYAKGIAYAVTADIPRASEQRALLRAAVSRVPDTRMEYPNRASDILAIAVAMLDGELEYRKENYDDAFAHLRKAVELDDSLNYAEPWAWMQPTRHALAALLLEQGRVQEAADAYAADLGFDDTLPRARQHPNNVWALHGYHECLARLGGRDHEQTRKIVEQQLRLALAVADVEVTASCYCRRGRGEGEGSTKASCGGC</sequence>
<dbReference type="PANTHER" id="PTHR45588:SF1">
    <property type="entry name" value="WW DOMAIN-CONTAINING PROTEIN"/>
    <property type="match status" value="1"/>
</dbReference>
<dbReference type="GeneID" id="31015207"/>
<gene>
    <name evidence="1" type="ORF">BKCO1_3600074</name>
</gene>
<dbReference type="InterPro" id="IPR011990">
    <property type="entry name" value="TPR-like_helical_dom_sf"/>
</dbReference>
<keyword evidence="2" id="KW-1185">Reference proteome</keyword>
<dbReference type="SMART" id="SM00028">
    <property type="entry name" value="TPR"/>
    <property type="match status" value="2"/>
</dbReference>
<dbReference type="STRING" id="236234.A0A1J9QUW2"/>
<dbReference type="PANTHER" id="PTHR45588">
    <property type="entry name" value="TPR DOMAIN-CONTAINING PROTEIN"/>
    <property type="match status" value="1"/>
</dbReference>
<dbReference type="InterPro" id="IPR019734">
    <property type="entry name" value="TPR_rpt"/>
</dbReference>
<dbReference type="SUPFAM" id="SSF48452">
    <property type="entry name" value="TPR-like"/>
    <property type="match status" value="2"/>
</dbReference>
<reference evidence="1 2" key="1">
    <citation type="submission" date="2016-10" db="EMBL/GenBank/DDBJ databases">
        <title>Proteomics and genomics reveal pathogen-plant mechanisms compatible with a hemibiotrophic lifestyle of Diplodia corticola.</title>
        <authorList>
            <person name="Fernandes I."/>
            <person name="De Jonge R."/>
            <person name="Van De Peer Y."/>
            <person name="Devreese B."/>
            <person name="Alves A."/>
            <person name="Esteves A.C."/>
        </authorList>
    </citation>
    <scope>NUCLEOTIDE SEQUENCE [LARGE SCALE GENOMIC DNA]</scope>
    <source>
        <strain evidence="1 2">CBS 112549</strain>
    </source>
</reference>
<comment type="caution">
    <text evidence="1">The sequence shown here is derived from an EMBL/GenBank/DDBJ whole genome shotgun (WGS) entry which is preliminary data.</text>
</comment>